<sequence>MPTYLNFPFASIPYSVSLTHFFIALVGLVTSRLVFKTLYNRIILRSATLTRRVLIYGTDRVAVMTTRALEMDEKVRYQIVGYIDKKSSRTKINGYRVYQLKKIEKEDLKDWHIDDVIIADRSLSPKFIRILTDRFLEQGIKVKLVPPPEKWWQGKLKASQIKDLDINDLLGRKRIVLNNPKLEQEFRGKTVLVTGGAGSIGSEITRQVMAHGCKRLLVLDMAESPLYDLEQELKRIGMQFEVLVSDVRNERRMQEVFEKYRPDIVFHAAAYKHVPLMEQNPEEAFRTNVLGTQIVADLSLRFEVEKFVFVSTDKAVNPTSVMGASKRLAEMYVSCCHNNQKTRFITTRFGNVLGSNGSVVPLFTKQIQEGGPITVTHKEITRFFMTIPEACQLVLEAGVMGAGGEIFIFDMGESVKIYDLAKKMIRLSGLRYPEDIDIDIIGLRPGEKIYEELLADGEQTLETYHEKIRLAKSRQLDCALVKSRITFIKEGLCAGEINNMELITHFKDLIPEYLSNNSEYERLDNPKRREEAAISSVYVPDKVKIIDRAFGAAGPISPKKNVIYLAALLLGLLIPFALIYLRQLLDHKYFGYFINQISSGRFRIGLCEIVDGGTAFTPRDIGRKDQGGNLLWMTLSYLYGFCCIGTNFTSALR</sequence>
<comment type="similarity">
    <text evidence="1">Belongs to the polysaccharide synthase family.</text>
</comment>
<feature type="non-terminal residue" evidence="2">
    <location>
        <position position="653"/>
    </location>
</feature>
<dbReference type="Pfam" id="PF02719">
    <property type="entry name" value="Polysacc_synt_2"/>
    <property type="match status" value="1"/>
</dbReference>
<organism evidence="2">
    <name type="scientific">Cyprideis torosa</name>
    <dbReference type="NCBI Taxonomy" id="163714"/>
    <lineage>
        <taxon>Eukaryota</taxon>
        <taxon>Metazoa</taxon>
        <taxon>Ecdysozoa</taxon>
        <taxon>Arthropoda</taxon>
        <taxon>Crustacea</taxon>
        <taxon>Oligostraca</taxon>
        <taxon>Ostracoda</taxon>
        <taxon>Podocopa</taxon>
        <taxon>Podocopida</taxon>
        <taxon>Cytherocopina</taxon>
        <taxon>Cytheroidea</taxon>
        <taxon>Cytherideidae</taxon>
        <taxon>Cyprideis</taxon>
    </lineage>
</organism>
<evidence type="ECO:0000256" key="1">
    <source>
        <dbReference type="ARBA" id="ARBA00007430"/>
    </source>
</evidence>
<dbReference type="SUPFAM" id="SSF51735">
    <property type="entry name" value="NAD(P)-binding Rossmann-fold domains"/>
    <property type="match status" value="2"/>
</dbReference>
<gene>
    <name evidence="2" type="ORF">CTOB1V02_LOCUS10725</name>
</gene>
<accession>A0A7R8ZQ32</accession>
<proteinExistence type="inferred from homology"/>
<dbReference type="Gene3D" id="3.40.50.720">
    <property type="entry name" value="NAD(P)-binding Rossmann-like Domain"/>
    <property type="match status" value="2"/>
</dbReference>
<dbReference type="PANTHER" id="PTHR43318:SF1">
    <property type="entry name" value="POLYSACCHARIDE BIOSYNTHESIS PROTEIN EPSC-RELATED"/>
    <property type="match status" value="1"/>
</dbReference>
<reference evidence="2" key="1">
    <citation type="submission" date="2020-11" db="EMBL/GenBank/DDBJ databases">
        <authorList>
            <person name="Tran Van P."/>
        </authorList>
    </citation>
    <scope>NUCLEOTIDE SEQUENCE</scope>
</reference>
<evidence type="ECO:0000313" key="2">
    <source>
        <dbReference type="EMBL" id="CAD7232900.1"/>
    </source>
</evidence>
<protein>
    <submittedName>
        <fullName evidence="2">Uncharacterized protein</fullName>
    </submittedName>
</protein>
<dbReference type="CDD" id="cd05237">
    <property type="entry name" value="UDP_invert_4-6DH_SDR_e"/>
    <property type="match status" value="1"/>
</dbReference>
<dbReference type="EMBL" id="OB665296">
    <property type="protein sequence ID" value="CAD7232900.1"/>
    <property type="molecule type" value="Genomic_DNA"/>
</dbReference>
<name>A0A7R8ZQ32_9CRUS</name>
<dbReference type="InterPro" id="IPR003869">
    <property type="entry name" value="Polysac_CapD-like"/>
</dbReference>
<dbReference type="OrthoDB" id="2735536at2759"/>
<dbReference type="PANTHER" id="PTHR43318">
    <property type="entry name" value="UDP-N-ACETYLGLUCOSAMINE 4,6-DEHYDRATASE"/>
    <property type="match status" value="1"/>
</dbReference>
<dbReference type="InterPro" id="IPR051203">
    <property type="entry name" value="Polysaccharide_Synthase-Rel"/>
</dbReference>
<dbReference type="AlphaFoldDB" id="A0A7R8ZQ32"/>
<dbReference type="InterPro" id="IPR036291">
    <property type="entry name" value="NAD(P)-bd_dom_sf"/>
</dbReference>